<keyword evidence="4 8" id="KW-0456">Lyase</keyword>
<evidence type="ECO:0000256" key="2">
    <source>
        <dbReference type="ARBA" id="ARBA00022797"/>
    </source>
</evidence>
<feature type="domain" description="Pyruvate carboxyltransferase" evidence="7">
    <location>
        <begin position="11"/>
        <end position="263"/>
    </location>
</feature>
<dbReference type="AlphaFoldDB" id="A0A7Y5ZZ21"/>
<keyword evidence="2" id="KW-0058">Aromatic hydrocarbons catabolism</keyword>
<evidence type="ECO:0000313" key="9">
    <source>
        <dbReference type="Proteomes" id="UP000565724"/>
    </source>
</evidence>
<dbReference type="InterPro" id="IPR012425">
    <property type="entry name" value="DmpG_comm"/>
</dbReference>
<dbReference type="Gene3D" id="3.20.20.70">
    <property type="entry name" value="Aldolase class I"/>
    <property type="match status" value="1"/>
</dbReference>
<dbReference type="GO" id="GO:0003852">
    <property type="term" value="F:2-isopropylmalate synthase activity"/>
    <property type="evidence" value="ECO:0007669"/>
    <property type="project" value="TreeGrafter"/>
</dbReference>
<protein>
    <recommendedName>
        <fullName evidence="6">4-hydroxy-2-oxovalerate aldolase</fullName>
        <ecNumber evidence="6">4.1.3.39</ecNumber>
    </recommendedName>
</protein>
<dbReference type="PROSITE" id="PS50991">
    <property type="entry name" value="PYR_CT"/>
    <property type="match status" value="1"/>
</dbReference>
<gene>
    <name evidence="8" type="primary">dmpG</name>
    <name evidence="8" type="ORF">HP550_05910</name>
</gene>
<dbReference type="PANTHER" id="PTHR10277">
    <property type="entry name" value="HOMOCITRATE SYNTHASE-RELATED"/>
    <property type="match status" value="1"/>
</dbReference>
<comment type="similarity">
    <text evidence="1">Belongs to the 4-hydroxy-2-oxovalerate aldolase family.</text>
</comment>
<accession>A0A7Y5ZZ21</accession>
<reference evidence="8 9" key="1">
    <citation type="submission" date="2020-05" db="EMBL/GenBank/DDBJ databases">
        <title>Genome Sequencing of Type Strains.</title>
        <authorList>
            <person name="Lemaire J.F."/>
            <person name="Inderbitzin P."/>
            <person name="Gregorio O.A."/>
            <person name="Collins S.B."/>
            <person name="Wespe N."/>
            <person name="Knight-Connoni V."/>
        </authorList>
    </citation>
    <scope>NUCLEOTIDE SEQUENCE [LARGE SCALE GENOMIC DNA]</scope>
    <source>
        <strain evidence="8 9">ATCC 25174</strain>
    </source>
</reference>
<keyword evidence="3" id="KW-0464">Manganese</keyword>
<evidence type="ECO:0000256" key="3">
    <source>
        <dbReference type="ARBA" id="ARBA00023211"/>
    </source>
</evidence>
<comment type="catalytic activity">
    <reaction evidence="5">
        <text>(S)-4-hydroxy-2-oxohexanoate = propanal + pyruvate</text>
        <dbReference type="Rhea" id="RHEA:36003"/>
        <dbReference type="ChEBI" id="CHEBI:15361"/>
        <dbReference type="ChEBI" id="CHEBI:17153"/>
        <dbReference type="ChEBI" id="CHEBI:73142"/>
        <dbReference type="EC" id="4.1.3.43"/>
    </reaction>
    <physiologicalReaction direction="left-to-right" evidence="5">
        <dbReference type="Rhea" id="RHEA:36004"/>
    </physiologicalReaction>
</comment>
<evidence type="ECO:0000256" key="5">
    <source>
        <dbReference type="ARBA" id="ARBA00023518"/>
    </source>
</evidence>
<dbReference type="SUPFAM" id="SSF89000">
    <property type="entry name" value="post-HMGL domain-like"/>
    <property type="match status" value="1"/>
</dbReference>
<dbReference type="NCBIfam" id="NF006049">
    <property type="entry name" value="PRK08195.1"/>
    <property type="match status" value="1"/>
</dbReference>
<dbReference type="Gene3D" id="1.10.8.60">
    <property type="match status" value="1"/>
</dbReference>
<dbReference type="Proteomes" id="UP000565724">
    <property type="component" value="Unassembled WGS sequence"/>
</dbReference>
<dbReference type="PANTHER" id="PTHR10277:SF9">
    <property type="entry name" value="2-ISOPROPYLMALATE SYNTHASE 1, CHLOROPLASTIC-RELATED"/>
    <property type="match status" value="1"/>
</dbReference>
<dbReference type="GO" id="GO:0008701">
    <property type="term" value="F:4-hydroxy-2-oxovalerate aldolase activity"/>
    <property type="evidence" value="ECO:0007669"/>
    <property type="project" value="UniProtKB-UniRule"/>
</dbReference>
<dbReference type="RefSeq" id="WP_175346667.1">
    <property type="nucleotide sequence ID" value="NZ_JABMCI010000055.1"/>
</dbReference>
<name>A0A7Y5ZZ21_9CELL</name>
<dbReference type="NCBIfam" id="TIGR03217">
    <property type="entry name" value="4OH_2_O_val_ald"/>
    <property type="match status" value="1"/>
</dbReference>
<dbReference type="InterPro" id="IPR000891">
    <property type="entry name" value="PYR_CT"/>
</dbReference>
<dbReference type="EC" id="4.1.3.39" evidence="6"/>
<evidence type="ECO:0000256" key="4">
    <source>
        <dbReference type="ARBA" id="ARBA00023239"/>
    </source>
</evidence>
<dbReference type="Pfam" id="PF00682">
    <property type="entry name" value="HMGL-like"/>
    <property type="match status" value="1"/>
</dbReference>
<evidence type="ECO:0000256" key="6">
    <source>
        <dbReference type="NCBIfam" id="TIGR03217"/>
    </source>
</evidence>
<dbReference type="SUPFAM" id="SSF51569">
    <property type="entry name" value="Aldolase"/>
    <property type="match status" value="1"/>
</dbReference>
<organism evidence="8 9">
    <name type="scientific">Cellulomonas humilata</name>
    <dbReference type="NCBI Taxonomy" id="144055"/>
    <lineage>
        <taxon>Bacteria</taxon>
        <taxon>Bacillati</taxon>
        <taxon>Actinomycetota</taxon>
        <taxon>Actinomycetes</taxon>
        <taxon>Micrococcales</taxon>
        <taxon>Cellulomonadaceae</taxon>
        <taxon>Cellulomonas</taxon>
    </lineage>
</organism>
<evidence type="ECO:0000259" key="7">
    <source>
        <dbReference type="PROSITE" id="PS50991"/>
    </source>
</evidence>
<evidence type="ECO:0000313" key="8">
    <source>
        <dbReference type="EMBL" id="NUU16783.1"/>
    </source>
</evidence>
<keyword evidence="9" id="KW-1185">Reference proteome</keyword>
<comment type="caution">
    <text evidence="8">The sequence shown here is derived from an EMBL/GenBank/DDBJ whole genome shotgun (WGS) entry which is preliminary data.</text>
</comment>
<dbReference type="GO" id="GO:0009098">
    <property type="term" value="P:L-leucine biosynthetic process"/>
    <property type="evidence" value="ECO:0007669"/>
    <property type="project" value="TreeGrafter"/>
</dbReference>
<dbReference type="EMBL" id="JABMCI010000055">
    <property type="protein sequence ID" value="NUU16783.1"/>
    <property type="molecule type" value="Genomic_DNA"/>
</dbReference>
<dbReference type="InterPro" id="IPR017629">
    <property type="entry name" value="4OH_2_O-val_aldolase"/>
</dbReference>
<dbReference type="Pfam" id="PF07836">
    <property type="entry name" value="DmpG_comm"/>
    <property type="match status" value="1"/>
</dbReference>
<proteinExistence type="inferred from homology"/>
<dbReference type="InterPro" id="IPR050073">
    <property type="entry name" value="2-IPM_HCS-like"/>
</dbReference>
<sequence length="341" mass="35566">MTTTTTPTAQITVYDVTLRDGNHALRHQASRELVRDYCQLADVSGVDYVEVGHGNGIGASSALVGFSLETDEVLLTTAREALTRKKLAVHCIPGFATVERDVLPALANGVDLVRIGTHVTEADTGAKHLTAVREAGREAVSVLMMSHMATVERLVEECVKVEGFGAQAVVLMDSAGHFSPADVTARISAIVDAVGIDVGFHAHNNLGVGIANALAALDAGATIVDGSSAALGAGAGNAQLECLAAVLVQEYGVDLGELTPFFRMGSLIAERAAGHLPKTTSSSVISALAGVFSGYAPHVQAIAEELNLEPALLWRELGARKVVAGQESIIREIARDLMDLS</sequence>
<dbReference type="InterPro" id="IPR013785">
    <property type="entry name" value="Aldolase_TIM"/>
</dbReference>
<evidence type="ECO:0000256" key="1">
    <source>
        <dbReference type="ARBA" id="ARBA00008944"/>
    </source>
</evidence>